<accession>A0A8S3SID9</accession>
<keyword evidence="4" id="KW-1185">Reference proteome</keyword>
<dbReference type="Pfam" id="PF01170">
    <property type="entry name" value="UPF0020"/>
    <property type="match status" value="1"/>
</dbReference>
<dbReference type="AlphaFoldDB" id="A0A8S3SID9"/>
<dbReference type="GO" id="GO:0017113">
    <property type="term" value="F:dihydropyrimidine dehydrogenase (NADP+) activity"/>
    <property type="evidence" value="ECO:0007669"/>
    <property type="project" value="UniProtKB-EC"/>
</dbReference>
<feature type="domain" description="Ribosomal RNA large subunit methyltransferase K/L-like methyltransferase" evidence="2">
    <location>
        <begin position="197"/>
        <end position="244"/>
    </location>
</feature>
<dbReference type="EMBL" id="CAJPWZ010001673">
    <property type="protein sequence ID" value="CAG2220916.1"/>
    <property type="molecule type" value="Genomic_DNA"/>
</dbReference>
<reference evidence="3" key="1">
    <citation type="submission" date="2021-03" db="EMBL/GenBank/DDBJ databases">
        <authorList>
            <person name="Bekaert M."/>
        </authorList>
    </citation>
    <scope>NUCLEOTIDE SEQUENCE</scope>
</reference>
<gene>
    <name evidence="3" type="ORF">MEDL_34384</name>
</gene>
<proteinExistence type="predicted"/>
<dbReference type="SUPFAM" id="SSF53335">
    <property type="entry name" value="S-adenosyl-L-methionine-dependent methyltransferases"/>
    <property type="match status" value="1"/>
</dbReference>
<evidence type="ECO:0000256" key="1">
    <source>
        <dbReference type="ARBA" id="ARBA00023002"/>
    </source>
</evidence>
<dbReference type="Gene3D" id="3.40.50.150">
    <property type="entry name" value="Vaccinia Virus protein VP39"/>
    <property type="match status" value="1"/>
</dbReference>
<dbReference type="GO" id="GO:0006210">
    <property type="term" value="P:thymine catabolic process"/>
    <property type="evidence" value="ECO:0007669"/>
    <property type="project" value="TreeGrafter"/>
</dbReference>
<dbReference type="GO" id="GO:0006212">
    <property type="term" value="P:uracil catabolic process"/>
    <property type="evidence" value="ECO:0007669"/>
    <property type="project" value="TreeGrafter"/>
</dbReference>
<dbReference type="EC" id="1.3.1.2" evidence="3"/>
<dbReference type="GO" id="GO:0043527">
    <property type="term" value="C:tRNA methyltransferase complex"/>
    <property type="evidence" value="ECO:0007669"/>
    <property type="project" value="UniProtKB-ARBA"/>
</dbReference>
<evidence type="ECO:0000259" key="2">
    <source>
        <dbReference type="Pfam" id="PF01170"/>
    </source>
</evidence>
<protein>
    <submittedName>
        <fullName evidence="3">DPYD</fullName>
        <ecNumber evidence="3">1.3.1.2</ecNumber>
    </submittedName>
</protein>
<evidence type="ECO:0000313" key="4">
    <source>
        <dbReference type="Proteomes" id="UP000683360"/>
    </source>
</evidence>
<dbReference type="GO" id="GO:0050661">
    <property type="term" value="F:NADP binding"/>
    <property type="evidence" value="ECO:0007669"/>
    <property type="project" value="TreeGrafter"/>
</dbReference>
<dbReference type="GO" id="GO:0005829">
    <property type="term" value="C:cytosol"/>
    <property type="evidence" value="ECO:0007669"/>
    <property type="project" value="TreeGrafter"/>
</dbReference>
<dbReference type="Gene3D" id="3.50.50.60">
    <property type="entry name" value="FAD/NAD(P)-binding domain"/>
    <property type="match status" value="1"/>
</dbReference>
<sequence>MKIPQIRDPSLPPVDQLPESYQAKIALIGCGPAHSSEIPQYRLPYSVIDFEVQLMKDLGVKFLILDCNGKSLDTNDITIQNSKNESLPDPKKIPIFEGLTEDIGSTHQKDYLPKVSSMCACKSQLPQMYGKVIVLGAGDTAFDCATSALRCGAKRVYVVFRKVFTNIRAVPEEISCHVNDKCVVLGIPIMRLPLSNRSYIKHFGLRSTISYIMSSLLPLKSGDIVLDPMCGKATILVESAHENKVKYESVRPALSLAIWPLFDENAAYVMKNIPRKHLEEMTIFNSRICQQPPNFNW</sequence>
<dbReference type="PANTHER" id="PTHR43073">
    <property type="entry name" value="DIHYDROPYRIMIDINE DEHYDROGENASE [NADP(+)]"/>
    <property type="match status" value="1"/>
</dbReference>
<comment type="caution">
    <text evidence="3">The sequence shown here is derived from an EMBL/GenBank/DDBJ whole genome shotgun (WGS) entry which is preliminary data.</text>
</comment>
<name>A0A8S3SID9_MYTED</name>
<dbReference type="SUPFAM" id="SSF51905">
    <property type="entry name" value="FAD/NAD(P)-binding domain"/>
    <property type="match status" value="1"/>
</dbReference>
<evidence type="ECO:0000313" key="3">
    <source>
        <dbReference type="EMBL" id="CAG2220916.1"/>
    </source>
</evidence>
<dbReference type="OrthoDB" id="4327079at2759"/>
<dbReference type="PANTHER" id="PTHR43073:SF2">
    <property type="entry name" value="DIHYDROPYRIMIDINE DEHYDROGENASE [NADP(+)]"/>
    <property type="match status" value="1"/>
</dbReference>
<dbReference type="InterPro" id="IPR000241">
    <property type="entry name" value="RlmKL-like_Mtase"/>
</dbReference>
<organism evidence="3 4">
    <name type="scientific">Mytilus edulis</name>
    <name type="common">Blue mussel</name>
    <dbReference type="NCBI Taxonomy" id="6550"/>
    <lineage>
        <taxon>Eukaryota</taxon>
        <taxon>Metazoa</taxon>
        <taxon>Spiralia</taxon>
        <taxon>Lophotrochozoa</taxon>
        <taxon>Mollusca</taxon>
        <taxon>Bivalvia</taxon>
        <taxon>Autobranchia</taxon>
        <taxon>Pteriomorphia</taxon>
        <taxon>Mytilida</taxon>
        <taxon>Mytiloidea</taxon>
        <taxon>Mytilidae</taxon>
        <taxon>Mytilinae</taxon>
        <taxon>Mytilus</taxon>
    </lineage>
</organism>
<dbReference type="InterPro" id="IPR029063">
    <property type="entry name" value="SAM-dependent_MTases_sf"/>
</dbReference>
<dbReference type="InterPro" id="IPR036188">
    <property type="entry name" value="FAD/NAD-bd_sf"/>
</dbReference>
<keyword evidence="1 3" id="KW-0560">Oxidoreductase</keyword>
<dbReference type="GO" id="GO:0002058">
    <property type="term" value="F:uracil binding"/>
    <property type="evidence" value="ECO:0007669"/>
    <property type="project" value="TreeGrafter"/>
</dbReference>
<dbReference type="Proteomes" id="UP000683360">
    <property type="component" value="Unassembled WGS sequence"/>
</dbReference>